<dbReference type="Gene3D" id="3.90.1420.10">
    <property type="entry name" value="Rubisco LSMT, substrate-binding domain"/>
    <property type="match status" value="1"/>
</dbReference>
<sequence length="489" mass="54881">MGKNKKSASKKNGMSKLSYAVRSDITRLVDTLIKRCAKVPGQSSFSAKQECEDFKQIYNIVEQIRELEKGIQLPTYKRDVQMKEFFQWAKANGIQHGPVSAIEYGSEGYGLQCVENIAEDSRVVSVPVAAMITEHSAYNTYIGPLVKRDPLLQEMGNVRLALIVLLEYLNPESKWRPYLRSLPHTFHTPLHSTPSHINMLMHSPVLESVVKQYRNIGRQYAYFYRILHSLPEARDWPLKEYFTYDAYRWAVCCVCTRVNSIPQSPGAGSATHLALVPFWDLVNHTQGKMSTDFNKTEQQLVCYANRAFSAGEQFTMRYGSRGNADLFLHSGFVAAGNPHDSVGIRLGISKSDGQHAAKLSALSLLGLEPVGEFALLPDDTPLSPQMWAFAVIFCAQPEFVQKVLESTNPVGMVQSVEKEPSHKELCTSVLKFLHIRIGLLMRAYDSRDKSLKDSSDPVTALVSRMLDSEEVLLLNARQYLDSRLAAHAS</sequence>
<evidence type="ECO:0000256" key="4">
    <source>
        <dbReference type="PROSITE-ProRule" id="PRU00898"/>
    </source>
</evidence>
<dbReference type="Gene3D" id="3.90.1410.10">
    <property type="entry name" value="set domain protein methyltransferase, domain 1"/>
    <property type="match status" value="1"/>
</dbReference>
<dbReference type="PROSITE" id="PS51565">
    <property type="entry name" value="SAM_MT85_SETD3"/>
    <property type="match status" value="1"/>
</dbReference>
<evidence type="ECO:0000256" key="1">
    <source>
        <dbReference type="ARBA" id="ARBA00022603"/>
    </source>
</evidence>
<dbReference type="InterPro" id="IPR036464">
    <property type="entry name" value="Rubisco_LSMT_subst-bd_sf"/>
</dbReference>
<organism evidence="5">
    <name type="scientific">Hirondellea gigas</name>
    <dbReference type="NCBI Taxonomy" id="1518452"/>
    <lineage>
        <taxon>Eukaryota</taxon>
        <taxon>Metazoa</taxon>
        <taxon>Ecdysozoa</taxon>
        <taxon>Arthropoda</taxon>
        <taxon>Crustacea</taxon>
        <taxon>Multicrustacea</taxon>
        <taxon>Malacostraca</taxon>
        <taxon>Eumalacostraca</taxon>
        <taxon>Peracarida</taxon>
        <taxon>Amphipoda</taxon>
        <taxon>Amphilochidea</taxon>
        <taxon>Lysianassida</taxon>
        <taxon>Lysianassidira</taxon>
        <taxon>Lysianassoidea</taxon>
        <taxon>Lysianassidae</taxon>
        <taxon>Hirondellea</taxon>
    </lineage>
</organism>
<dbReference type="AlphaFoldDB" id="A0A2P2ID43"/>
<dbReference type="GO" id="GO:0018064">
    <property type="term" value="F:protein-L-histidine N-tele-methyltransferase activity"/>
    <property type="evidence" value="ECO:0007669"/>
    <property type="project" value="UniProtKB-EC"/>
</dbReference>
<protein>
    <recommendedName>
        <fullName evidence="4">protein-histidine N-methyltransferase</fullName>
        <ecNumber evidence="4">2.1.1.85</ecNumber>
    </recommendedName>
</protein>
<comment type="similarity">
    <text evidence="4">Belongs to the class V-like SAM-binding methyltransferase superfamily. SETD3 actin-histidine methyltransferase family.</text>
</comment>
<keyword evidence="3 4" id="KW-0949">S-adenosyl-L-methionine</keyword>
<dbReference type="CDD" id="cd19176">
    <property type="entry name" value="SET_SETD3"/>
    <property type="match status" value="1"/>
</dbReference>
<dbReference type="InterPro" id="IPR044428">
    <property type="entry name" value="SETD3_SET"/>
</dbReference>
<dbReference type="EC" id="2.1.1.85" evidence="4"/>
<evidence type="ECO:0000256" key="3">
    <source>
        <dbReference type="ARBA" id="ARBA00022691"/>
    </source>
</evidence>
<comment type="catalytic activity">
    <reaction evidence="4">
        <text>L-histidyl-[protein] + S-adenosyl-L-methionine = N(tele)-methyl-L-histidyl-[protein] + S-adenosyl-L-homocysteine + H(+)</text>
        <dbReference type="Rhea" id="RHEA:19369"/>
        <dbReference type="Rhea" id="RHEA-COMP:9745"/>
        <dbReference type="Rhea" id="RHEA-COMP:11600"/>
        <dbReference type="ChEBI" id="CHEBI:15378"/>
        <dbReference type="ChEBI" id="CHEBI:16367"/>
        <dbReference type="ChEBI" id="CHEBI:29979"/>
        <dbReference type="ChEBI" id="CHEBI:57856"/>
        <dbReference type="ChEBI" id="CHEBI:59789"/>
        <dbReference type="EC" id="2.1.1.85"/>
    </reaction>
</comment>
<reference evidence="6" key="1">
    <citation type="submission" date="2017-11" db="EMBL/GenBank/DDBJ databases">
        <title>The sensing device of the deep-sea amphipod.</title>
        <authorList>
            <person name="Kobayashi H."/>
            <person name="Nagahama T."/>
            <person name="Arai W."/>
            <person name="Sasagawa Y."/>
            <person name="Umeda M."/>
            <person name="Hayashi T."/>
            <person name="Nikaido I."/>
            <person name="Watanabe H."/>
            <person name="Oguri K."/>
            <person name="Kitazato H."/>
            <person name="Fujioka K."/>
            <person name="Kido Y."/>
            <person name="Takami H."/>
        </authorList>
    </citation>
    <scope>NUCLEOTIDE SEQUENCE</scope>
    <source>
        <tissue evidence="6">Whole body</tissue>
    </source>
</reference>
<reference evidence="5" key="2">
    <citation type="journal article" date="2018" name="Biosci. Biotechnol. Biochem.">
        <title>Polysaccharide hydrolase of the hadal zone amphipods Hirondellea gigas.</title>
        <authorList>
            <person name="Kobayashi H."/>
            <person name="Nagahama T."/>
            <person name="Arai W."/>
            <person name="Sasagawa Y."/>
            <person name="Umeda M."/>
            <person name="Hayashi T."/>
            <person name="Nikaido I."/>
            <person name="Watanabe H."/>
            <person name="Oguri K."/>
            <person name="Kitazato H."/>
            <person name="Fujioka K."/>
            <person name="Kido Y."/>
            <person name="Takami H."/>
        </authorList>
    </citation>
    <scope>NUCLEOTIDE SEQUENCE</scope>
    <source>
        <tissue evidence="5">Whole body</tissue>
    </source>
</reference>
<dbReference type="PANTHER" id="PTHR13271:SF47">
    <property type="entry name" value="ACTIN-HISTIDINE N-METHYLTRANSFERASE"/>
    <property type="match status" value="1"/>
</dbReference>
<dbReference type="EMBL" id="IACT01004435">
    <property type="protein sequence ID" value="LAC23628.1"/>
    <property type="molecule type" value="mRNA"/>
</dbReference>
<accession>A0A2P2ID43</accession>
<evidence type="ECO:0000313" key="5">
    <source>
        <dbReference type="EMBL" id="LAB71850.1"/>
    </source>
</evidence>
<dbReference type="SUPFAM" id="SSF81822">
    <property type="entry name" value="RuBisCo LSMT C-terminal, substrate-binding domain"/>
    <property type="match status" value="1"/>
</dbReference>
<dbReference type="SUPFAM" id="SSF82199">
    <property type="entry name" value="SET domain"/>
    <property type="match status" value="1"/>
</dbReference>
<keyword evidence="1 4" id="KW-0489">Methyltransferase</keyword>
<keyword evidence="2 4" id="KW-0808">Transferase</keyword>
<dbReference type="PANTHER" id="PTHR13271">
    <property type="entry name" value="UNCHARACTERIZED PUTATIVE METHYLTRANSFERASE"/>
    <property type="match status" value="1"/>
</dbReference>
<dbReference type="InterPro" id="IPR046341">
    <property type="entry name" value="SET_dom_sf"/>
</dbReference>
<dbReference type="GO" id="GO:0016279">
    <property type="term" value="F:protein-lysine N-methyltransferase activity"/>
    <property type="evidence" value="ECO:0007669"/>
    <property type="project" value="TreeGrafter"/>
</dbReference>
<dbReference type="EMBL" id="IACF01006267">
    <property type="protein sequence ID" value="LAB71850.1"/>
    <property type="molecule type" value="mRNA"/>
</dbReference>
<dbReference type="GO" id="GO:0032259">
    <property type="term" value="P:methylation"/>
    <property type="evidence" value="ECO:0007669"/>
    <property type="project" value="UniProtKB-KW"/>
</dbReference>
<evidence type="ECO:0000256" key="2">
    <source>
        <dbReference type="ARBA" id="ARBA00022679"/>
    </source>
</evidence>
<dbReference type="InterPro" id="IPR050600">
    <property type="entry name" value="SETD3_SETD6_MTase"/>
</dbReference>
<evidence type="ECO:0000313" key="6">
    <source>
        <dbReference type="EMBL" id="LAC23628.1"/>
    </source>
</evidence>
<proteinExistence type="evidence at transcript level"/>
<dbReference type="InterPro" id="IPR025785">
    <property type="entry name" value="SETD3"/>
</dbReference>
<name>A0A2P2ID43_9CRUS</name>